<evidence type="ECO:0000256" key="1">
    <source>
        <dbReference type="ARBA" id="ARBA00008020"/>
    </source>
</evidence>
<evidence type="ECO:0000256" key="2">
    <source>
        <dbReference type="ARBA" id="ARBA00022741"/>
    </source>
</evidence>
<dbReference type="AlphaFoldDB" id="A0A1B0CSP2"/>
<evidence type="ECO:0000313" key="7">
    <source>
        <dbReference type="EnsemblMetazoa" id="LLOJ007891-PA"/>
    </source>
</evidence>
<dbReference type="GO" id="GO:0016887">
    <property type="term" value="F:ATP hydrolysis activity"/>
    <property type="evidence" value="ECO:0007669"/>
    <property type="project" value="InterPro"/>
</dbReference>
<evidence type="ECO:0000256" key="4">
    <source>
        <dbReference type="ARBA" id="ARBA00023186"/>
    </source>
</evidence>
<dbReference type="InterPro" id="IPR017998">
    <property type="entry name" value="Chaperone_TCP-1"/>
</dbReference>
<dbReference type="VEuPathDB" id="VectorBase:LLOJ007891"/>
<dbReference type="GO" id="GO:0005524">
    <property type="term" value="F:ATP binding"/>
    <property type="evidence" value="ECO:0007669"/>
    <property type="project" value="UniProtKB-KW"/>
</dbReference>
<dbReference type="PANTHER" id="PTHR11353">
    <property type="entry name" value="CHAPERONIN"/>
    <property type="match status" value="1"/>
</dbReference>
<keyword evidence="4 5" id="KW-0143">Chaperone</keyword>
<protein>
    <submittedName>
        <fullName evidence="7">T-complex protein 1 subunit delta</fullName>
    </submittedName>
</protein>
<dbReference type="VEuPathDB" id="VectorBase:LLONM1_009513"/>
<feature type="region of interest" description="Disordered" evidence="6">
    <location>
        <begin position="1"/>
        <end position="25"/>
    </location>
</feature>
<dbReference type="EMBL" id="AJWK01026350">
    <property type="status" value="NOT_ANNOTATED_CDS"/>
    <property type="molecule type" value="Genomic_DNA"/>
</dbReference>
<dbReference type="InterPro" id="IPR002194">
    <property type="entry name" value="Chaperonin_TCP-1_CS"/>
</dbReference>
<comment type="similarity">
    <text evidence="1 5">Belongs to the TCP-1 chaperonin family.</text>
</comment>
<dbReference type="InterPro" id="IPR002423">
    <property type="entry name" value="Cpn60/GroEL/TCP-1"/>
</dbReference>
<dbReference type="PROSITE" id="PS00750">
    <property type="entry name" value="TCP1_1"/>
    <property type="match status" value="1"/>
</dbReference>
<dbReference type="GO" id="GO:0140662">
    <property type="term" value="F:ATP-dependent protein folding chaperone"/>
    <property type="evidence" value="ECO:0007669"/>
    <property type="project" value="InterPro"/>
</dbReference>
<evidence type="ECO:0000313" key="8">
    <source>
        <dbReference type="Proteomes" id="UP000092461"/>
    </source>
</evidence>
<dbReference type="Pfam" id="PF00118">
    <property type="entry name" value="Cpn60_TCP1"/>
    <property type="match status" value="1"/>
</dbReference>
<evidence type="ECO:0000256" key="6">
    <source>
        <dbReference type="SAM" id="MobiDB-lite"/>
    </source>
</evidence>
<evidence type="ECO:0000256" key="5">
    <source>
        <dbReference type="RuleBase" id="RU004187"/>
    </source>
</evidence>
<reference evidence="7" key="1">
    <citation type="submission" date="2020-05" db="UniProtKB">
        <authorList>
            <consortium name="EnsemblMetazoa"/>
        </authorList>
    </citation>
    <scope>IDENTIFICATION</scope>
    <source>
        <strain evidence="7">Jacobina</strain>
    </source>
</reference>
<dbReference type="SUPFAM" id="SSF48592">
    <property type="entry name" value="GroEL equatorial domain-like"/>
    <property type="match status" value="1"/>
</dbReference>
<dbReference type="Gene3D" id="1.10.560.10">
    <property type="entry name" value="GroEL-like equatorial domain"/>
    <property type="match status" value="1"/>
</dbReference>
<keyword evidence="2 5" id="KW-0547">Nucleotide-binding</keyword>
<keyword evidence="8" id="KW-1185">Reference proteome</keyword>
<dbReference type="Proteomes" id="UP000092461">
    <property type="component" value="Unassembled WGS sequence"/>
</dbReference>
<sequence>MVPKNETQKAKPQASAYKDKSKPADIRMSNINAAKAVSDAIRTSLGPRGMDKMIQAGNGEVTITNDGATILKQMNKPPDAPCFDMPLPQFPESTAIPTQQPPPTDILPDVVAPSDIFTEIPIQSLDSDLMKAPQVDEVPLSPSCGARLSPNLFLGINFDHSMCLDRGNLSLEWTTLTSFSPFPSNQPSSDPENCLSLLDNSQSSFDEMKFLSTESCIMNLDQDRTLTMEPKSTHQAITDAQQQDYTLLTSSLAEQEEQKITETHLIDLEVPTMDF</sequence>
<dbReference type="EnsemblMetazoa" id="LLOJ007891-RA">
    <property type="protein sequence ID" value="LLOJ007891-PA"/>
    <property type="gene ID" value="LLOJ007891"/>
</dbReference>
<dbReference type="EMBL" id="AJWK01026351">
    <property type="status" value="NOT_ANNOTATED_CDS"/>
    <property type="molecule type" value="Genomic_DNA"/>
</dbReference>
<name>A0A1B0CSP2_LUTLO</name>
<dbReference type="InterPro" id="IPR027413">
    <property type="entry name" value="GROEL-like_equatorial_sf"/>
</dbReference>
<dbReference type="PRINTS" id="PR00304">
    <property type="entry name" value="TCOMPLEXTCP1"/>
</dbReference>
<evidence type="ECO:0000256" key="3">
    <source>
        <dbReference type="ARBA" id="ARBA00022840"/>
    </source>
</evidence>
<organism evidence="7 8">
    <name type="scientific">Lutzomyia longipalpis</name>
    <name type="common">Sand fly</name>
    <dbReference type="NCBI Taxonomy" id="7200"/>
    <lineage>
        <taxon>Eukaryota</taxon>
        <taxon>Metazoa</taxon>
        <taxon>Ecdysozoa</taxon>
        <taxon>Arthropoda</taxon>
        <taxon>Hexapoda</taxon>
        <taxon>Insecta</taxon>
        <taxon>Pterygota</taxon>
        <taxon>Neoptera</taxon>
        <taxon>Endopterygota</taxon>
        <taxon>Diptera</taxon>
        <taxon>Nematocera</taxon>
        <taxon>Psychodoidea</taxon>
        <taxon>Psychodidae</taxon>
        <taxon>Lutzomyia</taxon>
        <taxon>Lutzomyia</taxon>
    </lineage>
</organism>
<accession>A0A1B0CSP2</accession>
<proteinExistence type="inferred from homology"/>
<dbReference type="GO" id="GO:0051082">
    <property type="term" value="F:unfolded protein binding"/>
    <property type="evidence" value="ECO:0007669"/>
    <property type="project" value="InterPro"/>
</dbReference>
<keyword evidence="3 5" id="KW-0067">ATP-binding</keyword>